<sequence>MKQTISVIAIAMMGFVAKTNAQTVKQTNVTPITNALSTVVKLEPVNFTYEKDWLQKLNLKPSQSGFNVDQLSQVNPKLVVNQSLNYNEGKNNNKTAVVQKVDYEVLIPMLVGSIKEQQQQIDALKAELSALKGKAAK</sequence>
<dbReference type="PROSITE" id="PS51688">
    <property type="entry name" value="ICA"/>
    <property type="match status" value="1"/>
</dbReference>
<dbReference type="InterPro" id="IPR030392">
    <property type="entry name" value="S74_ICA"/>
</dbReference>
<dbReference type="EMBL" id="SWBO01000003">
    <property type="protein sequence ID" value="TKC01708.1"/>
    <property type="molecule type" value="Genomic_DNA"/>
</dbReference>
<keyword evidence="4" id="KW-1185">Reference proteome</keyword>
<name>A0A4U1C7Z1_9SPHI</name>
<dbReference type="RefSeq" id="WP_136875333.1">
    <property type="nucleotide sequence ID" value="NZ_SWBO01000003.1"/>
</dbReference>
<evidence type="ECO:0000313" key="3">
    <source>
        <dbReference type="EMBL" id="TKC01708.1"/>
    </source>
</evidence>
<keyword evidence="1" id="KW-0732">Signal</keyword>
<comment type="caution">
    <text evidence="3">The sequence shown here is derived from an EMBL/GenBank/DDBJ whole genome shotgun (WGS) entry which is preliminary data.</text>
</comment>
<dbReference type="Proteomes" id="UP000310477">
    <property type="component" value="Unassembled WGS sequence"/>
</dbReference>
<gene>
    <name evidence="3" type="ORF">FA045_05500</name>
</gene>
<feature type="chain" id="PRO_5020508185" evidence="1">
    <location>
        <begin position="22"/>
        <end position="137"/>
    </location>
</feature>
<protein>
    <submittedName>
        <fullName evidence="3">Tail fiber domain-containing protein</fullName>
    </submittedName>
</protein>
<evidence type="ECO:0000313" key="4">
    <source>
        <dbReference type="Proteomes" id="UP000310477"/>
    </source>
</evidence>
<evidence type="ECO:0000256" key="1">
    <source>
        <dbReference type="SAM" id="SignalP"/>
    </source>
</evidence>
<feature type="signal peptide" evidence="1">
    <location>
        <begin position="1"/>
        <end position="21"/>
    </location>
</feature>
<accession>A0A4U1C7Z1</accession>
<dbReference type="AlphaFoldDB" id="A0A4U1C7Z1"/>
<organism evidence="3 4">
    <name type="scientific">Pedobacter cryotolerans</name>
    <dbReference type="NCBI Taxonomy" id="2571270"/>
    <lineage>
        <taxon>Bacteria</taxon>
        <taxon>Pseudomonadati</taxon>
        <taxon>Bacteroidota</taxon>
        <taxon>Sphingobacteriia</taxon>
        <taxon>Sphingobacteriales</taxon>
        <taxon>Sphingobacteriaceae</taxon>
        <taxon>Pedobacter</taxon>
    </lineage>
</organism>
<dbReference type="OrthoDB" id="839742at2"/>
<evidence type="ECO:0000259" key="2">
    <source>
        <dbReference type="PROSITE" id="PS51688"/>
    </source>
</evidence>
<feature type="domain" description="Peptidase S74" evidence="2">
    <location>
        <begin position="1"/>
        <end position="128"/>
    </location>
</feature>
<proteinExistence type="predicted"/>
<reference evidence="3 4" key="1">
    <citation type="submission" date="2019-04" db="EMBL/GenBank/DDBJ databases">
        <title>Pedobacter sp. AR-2-6 sp. nov., isolated from Arctic soil.</title>
        <authorList>
            <person name="Dahal R.H."/>
            <person name="Kim D.-U."/>
        </authorList>
    </citation>
    <scope>NUCLEOTIDE SEQUENCE [LARGE SCALE GENOMIC DNA]</scope>
    <source>
        <strain evidence="3 4">AR-2-6</strain>
    </source>
</reference>